<evidence type="ECO:0000313" key="1">
    <source>
        <dbReference type="EMBL" id="GAA0164410.1"/>
    </source>
</evidence>
<comment type="caution">
    <text evidence="1">The sequence shown here is derived from an EMBL/GenBank/DDBJ whole genome shotgun (WGS) entry which is preliminary data.</text>
</comment>
<name>A0AAV3QK42_LITER</name>
<keyword evidence="1" id="KW-0812">Transmembrane</keyword>
<keyword evidence="2" id="KW-1185">Reference proteome</keyword>
<dbReference type="EMBL" id="BAABME010021862">
    <property type="protein sequence ID" value="GAA0164410.1"/>
    <property type="molecule type" value="Genomic_DNA"/>
</dbReference>
<keyword evidence="1" id="KW-0675">Receptor</keyword>
<dbReference type="CDD" id="cd09272">
    <property type="entry name" value="RNase_HI_RT_Ty1"/>
    <property type="match status" value="1"/>
</dbReference>
<sequence length="197" mass="22176">MKLPPTFSSSTRTQGMNLLSVLVYVDDILVAAKAVSTPLPQNHLLGIDTGPAFHDSSRQTHYDAAIRVLRYLKSHLGQGLFLIADSELEVYAYCGFNWASCPTTCRSVSGYFIILGSSPVSWKSKKQITISRSFAESEYQAMAYCCAEIKWLKYFLASLGVFHTQPVHLFCDNQEAIHIASNHVFHERTKHIDIDQW</sequence>
<proteinExistence type="predicted"/>
<dbReference type="AlphaFoldDB" id="A0AAV3QK42"/>
<organism evidence="1 2">
    <name type="scientific">Lithospermum erythrorhizon</name>
    <name type="common">Purple gromwell</name>
    <name type="synonym">Lithospermum officinale var. erythrorhizon</name>
    <dbReference type="NCBI Taxonomy" id="34254"/>
    <lineage>
        <taxon>Eukaryota</taxon>
        <taxon>Viridiplantae</taxon>
        <taxon>Streptophyta</taxon>
        <taxon>Embryophyta</taxon>
        <taxon>Tracheophyta</taxon>
        <taxon>Spermatophyta</taxon>
        <taxon>Magnoliopsida</taxon>
        <taxon>eudicotyledons</taxon>
        <taxon>Gunneridae</taxon>
        <taxon>Pentapetalae</taxon>
        <taxon>asterids</taxon>
        <taxon>lamiids</taxon>
        <taxon>Boraginales</taxon>
        <taxon>Boraginaceae</taxon>
        <taxon>Boraginoideae</taxon>
        <taxon>Lithospermeae</taxon>
        <taxon>Lithospermum</taxon>
    </lineage>
</organism>
<dbReference type="PANTHER" id="PTHR11439">
    <property type="entry name" value="GAG-POL-RELATED RETROTRANSPOSON"/>
    <property type="match status" value="1"/>
</dbReference>
<dbReference type="InterPro" id="IPR043502">
    <property type="entry name" value="DNA/RNA_pol_sf"/>
</dbReference>
<gene>
    <name evidence="1" type="ORF">LIER_39772</name>
</gene>
<accession>A0AAV3QK42</accession>
<dbReference type="SUPFAM" id="SSF56672">
    <property type="entry name" value="DNA/RNA polymerases"/>
    <property type="match status" value="1"/>
</dbReference>
<evidence type="ECO:0000313" key="2">
    <source>
        <dbReference type="Proteomes" id="UP001454036"/>
    </source>
</evidence>
<dbReference type="Proteomes" id="UP001454036">
    <property type="component" value="Unassembled WGS sequence"/>
</dbReference>
<protein>
    <submittedName>
        <fullName evidence="1">Transmembrane signal receptor</fullName>
    </submittedName>
</protein>
<reference evidence="1 2" key="1">
    <citation type="submission" date="2024-01" db="EMBL/GenBank/DDBJ databases">
        <title>The complete chloroplast genome sequence of Lithospermum erythrorhizon: insights into the phylogenetic relationship among Boraginaceae species and the maternal lineages of purple gromwells.</title>
        <authorList>
            <person name="Okada T."/>
            <person name="Watanabe K."/>
        </authorList>
    </citation>
    <scope>NUCLEOTIDE SEQUENCE [LARGE SCALE GENOMIC DNA]</scope>
</reference>
<keyword evidence="1" id="KW-0472">Membrane</keyword>
<dbReference type="PANTHER" id="PTHR11439:SF462">
    <property type="match status" value="1"/>
</dbReference>